<keyword evidence="3" id="KW-0479">Metal-binding</keyword>
<organism evidence="10 11">
    <name type="scientific">Romanomermis culicivorax</name>
    <name type="common">Nematode worm</name>
    <dbReference type="NCBI Taxonomy" id="13658"/>
    <lineage>
        <taxon>Eukaryota</taxon>
        <taxon>Metazoa</taxon>
        <taxon>Ecdysozoa</taxon>
        <taxon>Nematoda</taxon>
        <taxon>Enoplea</taxon>
        <taxon>Dorylaimia</taxon>
        <taxon>Mermithida</taxon>
        <taxon>Mermithoidea</taxon>
        <taxon>Mermithidae</taxon>
        <taxon>Romanomermis</taxon>
    </lineage>
</organism>
<evidence type="ECO:0000313" key="11">
    <source>
        <dbReference type="WBParaSite" id="nRc.2.0.1.t35632-RA"/>
    </source>
</evidence>
<name>A0A915KAA9_ROMCU</name>
<evidence type="ECO:0000256" key="2">
    <source>
        <dbReference type="ARBA" id="ARBA00013081"/>
    </source>
</evidence>
<sequence>IKAPTVICGDLHGQYNDLLDIFDSLEWPPKQRYLFMGDYVDRGPQSIEVISLLLYLKVRHPNHVYLLRGSVSLQIHRRIHQSAVGNIFYRADCLRLYDITLWDSFQECFKTLSLAAVISSRIICMHGGISPYLEKAEDIKRFVKPFDIPDRGIACDILWVKL</sequence>
<dbReference type="PANTHER" id="PTHR11668:SF300">
    <property type="entry name" value="SERINE_THREONINE-PROTEIN PHOSPHATASE"/>
    <property type="match status" value="1"/>
</dbReference>
<dbReference type="SUPFAM" id="SSF56300">
    <property type="entry name" value="Metallo-dependent phosphatases"/>
    <property type="match status" value="1"/>
</dbReference>
<comment type="catalytic activity">
    <reaction evidence="8">
        <text>O-phospho-L-threonyl-[protein] + H2O = L-threonyl-[protein] + phosphate</text>
        <dbReference type="Rhea" id="RHEA:47004"/>
        <dbReference type="Rhea" id="RHEA-COMP:11060"/>
        <dbReference type="Rhea" id="RHEA-COMP:11605"/>
        <dbReference type="ChEBI" id="CHEBI:15377"/>
        <dbReference type="ChEBI" id="CHEBI:30013"/>
        <dbReference type="ChEBI" id="CHEBI:43474"/>
        <dbReference type="ChEBI" id="CHEBI:61977"/>
        <dbReference type="EC" id="3.1.3.16"/>
    </reaction>
</comment>
<feature type="domain" description="Serine/threonine specific protein phosphatases" evidence="9">
    <location>
        <begin position="1"/>
        <end position="162"/>
    </location>
</feature>
<dbReference type="PANTHER" id="PTHR11668">
    <property type="entry name" value="SERINE/THREONINE PROTEIN PHOSPHATASE"/>
    <property type="match status" value="1"/>
</dbReference>
<keyword evidence="4" id="KW-0378">Hydrolase</keyword>
<evidence type="ECO:0000256" key="1">
    <source>
        <dbReference type="ARBA" id="ARBA00001936"/>
    </source>
</evidence>
<evidence type="ECO:0000313" key="10">
    <source>
        <dbReference type="Proteomes" id="UP000887565"/>
    </source>
</evidence>
<dbReference type="InterPro" id="IPR050341">
    <property type="entry name" value="PP1_catalytic_subunit"/>
</dbReference>
<keyword evidence="10" id="KW-1185">Reference proteome</keyword>
<keyword evidence="5" id="KW-0904">Protein phosphatase</keyword>
<protein>
    <recommendedName>
        <fullName evidence="2">protein-serine/threonine phosphatase</fullName>
        <ecNumber evidence="2">3.1.3.16</ecNumber>
    </recommendedName>
</protein>
<dbReference type="Pfam" id="PF00149">
    <property type="entry name" value="Metallophos"/>
    <property type="match status" value="1"/>
</dbReference>
<dbReference type="Gene3D" id="3.60.21.10">
    <property type="match status" value="1"/>
</dbReference>
<proteinExistence type="predicted"/>
<dbReference type="OMA" id="IACDILW"/>
<dbReference type="EC" id="3.1.3.16" evidence="2"/>
<dbReference type="AlphaFoldDB" id="A0A915KAA9"/>
<dbReference type="GO" id="GO:0046872">
    <property type="term" value="F:metal ion binding"/>
    <property type="evidence" value="ECO:0007669"/>
    <property type="project" value="UniProtKB-KW"/>
</dbReference>
<dbReference type="GO" id="GO:0005634">
    <property type="term" value="C:nucleus"/>
    <property type="evidence" value="ECO:0007669"/>
    <property type="project" value="TreeGrafter"/>
</dbReference>
<accession>A0A915KAA9</accession>
<dbReference type="GO" id="GO:0005737">
    <property type="term" value="C:cytoplasm"/>
    <property type="evidence" value="ECO:0007669"/>
    <property type="project" value="TreeGrafter"/>
</dbReference>
<dbReference type="PRINTS" id="PR00114">
    <property type="entry name" value="STPHPHTASE"/>
</dbReference>
<keyword evidence="6" id="KW-0464">Manganese</keyword>
<evidence type="ECO:0000259" key="9">
    <source>
        <dbReference type="SMART" id="SM00156"/>
    </source>
</evidence>
<comment type="cofactor">
    <cofactor evidence="1">
        <name>Mn(2+)</name>
        <dbReference type="ChEBI" id="CHEBI:29035"/>
    </cofactor>
</comment>
<dbReference type="Proteomes" id="UP000887565">
    <property type="component" value="Unplaced"/>
</dbReference>
<dbReference type="InterPro" id="IPR006186">
    <property type="entry name" value="Ser/Thr-sp_prot-phosphatase"/>
</dbReference>
<evidence type="ECO:0000256" key="3">
    <source>
        <dbReference type="ARBA" id="ARBA00022723"/>
    </source>
</evidence>
<dbReference type="GO" id="GO:0004722">
    <property type="term" value="F:protein serine/threonine phosphatase activity"/>
    <property type="evidence" value="ECO:0007669"/>
    <property type="project" value="UniProtKB-EC"/>
</dbReference>
<evidence type="ECO:0000256" key="8">
    <source>
        <dbReference type="ARBA" id="ARBA00048336"/>
    </source>
</evidence>
<reference evidence="11" key="1">
    <citation type="submission" date="2022-11" db="UniProtKB">
        <authorList>
            <consortium name="WormBaseParasite"/>
        </authorList>
    </citation>
    <scope>IDENTIFICATION</scope>
</reference>
<comment type="catalytic activity">
    <reaction evidence="7">
        <text>O-phospho-L-seryl-[protein] + H2O = L-seryl-[protein] + phosphate</text>
        <dbReference type="Rhea" id="RHEA:20629"/>
        <dbReference type="Rhea" id="RHEA-COMP:9863"/>
        <dbReference type="Rhea" id="RHEA-COMP:11604"/>
        <dbReference type="ChEBI" id="CHEBI:15377"/>
        <dbReference type="ChEBI" id="CHEBI:29999"/>
        <dbReference type="ChEBI" id="CHEBI:43474"/>
        <dbReference type="ChEBI" id="CHEBI:83421"/>
        <dbReference type="EC" id="3.1.3.16"/>
    </reaction>
</comment>
<evidence type="ECO:0000256" key="6">
    <source>
        <dbReference type="ARBA" id="ARBA00023211"/>
    </source>
</evidence>
<evidence type="ECO:0000256" key="7">
    <source>
        <dbReference type="ARBA" id="ARBA00047761"/>
    </source>
</evidence>
<evidence type="ECO:0000256" key="4">
    <source>
        <dbReference type="ARBA" id="ARBA00022801"/>
    </source>
</evidence>
<dbReference type="WBParaSite" id="nRc.2.0.1.t35632-RA">
    <property type="protein sequence ID" value="nRc.2.0.1.t35632-RA"/>
    <property type="gene ID" value="nRc.2.0.1.g35632"/>
</dbReference>
<dbReference type="SMART" id="SM00156">
    <property type="entry name" value="PP2Ac"/>
    <property type="match status" value="1"/>
</dbReference>
<dbReference type="InterPro" id="IPR029052">
    <property type="entry name" value="Metallo-depent_PP-like"/>
</dbReference>
<evidence type="ECO:0000256" key="5">
    <source>
        <dbReference type="ARBA" id="ARBA00022912"/>
    </source>
</evidence>
<dbReference type="InterPro" id="IPR004843">
    <property type="entry name" value="Calcineurin-like_PHP"/>
</dbReference>